<keyword evidence="1" id="KW-0812">Transmembrane</keyword>
<dbReference type="EMBL" id="JASBNA010000010">
    <property type="protein sequence ID" value="KAK7688568.1"/>
    <property type="molecule type" value="Genomic_DNA"/>
</dbReference>
<keyword evidence="1" id="KW-0472">Membrane</keyword>
<reference evidence="2 3" key="1">
    <citation type="submission" date="2022-09" db="EMBL/GenBank/DDBJ databases">
        <authorList>
            <person name="Palmer J.M."/>
        </authorList>
    </citation>
    <scope>NUCLEOTIDE SEQUENCE [LARGE SCALE GENOMIC DNA]</scope>
    <source>
        <strain evidence="2 3">DSM 7382</strain>
    </source>
</reference>
<dbReference type="Gene3D" id="1.20.1250.20">
    <property type="entry name" value="MFS general substrate transporter like domains"/>
    <property type="match status" value="1"/>
</dbReference>
<evidence type="ECO:0000256" key="1">
    <source>
        <dbReference type="SAM" id="Phobius"/>
    </source>
</evidence>
<dbReference type="InterPro" id="IPR036259">
    <property type="entry name" value="MFS_trans_sf"/>
</dbReference>
<dbReference type="SUPFAM" id="SSF103473">
    <property type="entry name" value="MFS general substrate transporter"/>
    <property type="match status" value="1"/>
</dbReference>
<proteinExistence type="predicted"/>
<sequence length="164" mass="17564">MVATKNGSTLLAYWYYRWHNLSTVRPLRTSHPTQSPPYLQSSSHGNQFYPIRTRLLTRPLLVLTSFPAMIINMIGLSGSYVGATVTMMASAPSGEEGIVGAVLYTTFQVGSTLGIAVAAAISLGVNAHLPVDAASQFTGYAASLWSSVAMHGVMVVISILFVRN</sequence>
<dbReference type="AlphaFoldDB" id="A0AAW0G4G7"/>
<dbReference type="Proteomes" id="UP001385951">
    <property type="component" value="Unassembled WGS sequence"/>
</dbReference>
<evidence type="ECO:0000313" key="2">
    <source>
        <dbReference type="EMBL" id="KAK7688568.1"/>
    </source>
</evidence>
<feature type="transmembrane region" description="Helical" evidence="1">
    <location>
        <begin position="101"/>
        <end position="125"/>
    </location>
</feature>
<accession>A0AAW0G4G7</accession>
<feature type="transmembrane region" description="Helical" evidence="1">
    <location>
        <begin position="60"/>
        <end position="81"/>
    </location>
</feature>
<protein>
    <submittedName>
        <fullName evidence="2">Uncharacterized protein</fullName>
    </submittedName>
</protein>
<keyword evidence="1" id="KW-1133">Transmembrane helix</keyword>
<organism evidence="2 3">
    <name type="scientific">Cerrena zonata</name>
    <dbReference type="NCBI Taxonomy" id="2478898"/>
    <lineage>
        <taxon>Eukaryota</taxon>
        <taxon>Fungi</taxon>
        <taxon>Dikarya</taxon>
        <taxon>Basidiomycota</taxon>
        <taxon>Agaricomycotina</taxon>
        <taxon>Agaricomycetes</taxon>
        <taxon>Polyporales</taxon>
        <taxon>Cerrenaceae</taxon>
        <taxon>Cerrena</taxon>
    </lineage>
</organism>
<keyword evidence="3" id="KW-1185">Reference proteome</keyword>
<name>A0AAW0G4G7_9APHY</name>
<comment type="caution">
    <text evidence="2">The sequence shown here is derived from an EMBL/GenBank/DDBJ whole genome shotgun (WGS) entry which is preliminary data.</text>
</comment>
<gene>
    <name evidence="2" type="ORF">QCA50_008106</name>
</gene>
<evidence type="ECO:0000313" key="3">
    <source>
        <dbReference type="Proteomes" id="UP001385951"/>
    </source>
</evidence>
<feature type="transmembrane region" description="Helical" evidence="1">
    <location>
        <begin position="137"/>
        <end position="162"/>
    </location>
</feature>